<reference evidence="2" key="2">
    <citation type="journal article" date="2010" name="Appl. Environ. Microbiol.">
        <title>Comparative analysis of acidobacterial genomic fragments from terrestrial and aquatic metagenomic libraries, with emphasis on acidobacteria subdivision 6.</title>
        <authorList>
            <person name="Kielak A.M."/>
            <person name="van Veen J.A."/>
            <person name="Kowalchuk G.A."/>
        </authorList>
    </citation>
    <scope>NUCLEOTIDE SEQUENCE</scope>
</reference>
<sequence>MLTVDKTFSVKQAIAVTGNQITAVGTNDEVMKMAGPNTQVLDLKGRTVIPGLMDTHLHYTGLDYGGNLSEPERAEYRIDWRGVRTKEDVLNQIKGIIAKYKIPKGEWLLFQNELSFMGEGNESTEIQGKILFQELNRWELDKAAPDNPVIMSEGIPQYNGLLLNGVAMDILWKNYGDFIKKNGRYWIDSAGRPEGHIESVATRPIMMRYMPHPKPEVLAPLFRMVQEDLVSIGQTVDSGRYPQWRVEGLKMLRQQGKLIQRQAYGWEDEFGMIQNMDELKKYKDQIGAGDDMIWITSVAPSSVDGSGSRMCTNTQKHMTGAIDSLYPMGQCYQDSEFNGAAGRSAKISANYYRDWIMASAKHGVRFANTHMAGDRSVNEFLKMVADAQKQFGPNSTKTWGSDHCNMVNPADLPQAAKLGVFFSCQARIGGEEFAREYGEKMANLYPAPVKTMFKLGINVSMEGEGGRGWDGIERLITRKDAKGKVWSPQERLTREEALIMATRNGANYILRGNKLGTLETGKLADIVVLDKDYMTIPEDTIHTIEPQVTVLDGKIVFVHPTFSKEYNLRPEGAVISTTKELRARRNGQAGGGG</sequence>
<dbReference type="SUPFAM" id="SSF51338">
    <property type="entry name" value="Composite domain of metallo-dependent hydrolases"/>
    <property type="match status" value="1"/>
</dbReference>
<name>E3T6E5_9BACT</name>
<dbReference type="PANTHER" id="PTHR22642">
    <property type="entry name" value="IMIDAZOLONEPROPIONASE"/>
    <property type="match status" value="1"/>
</dbReference>
<organism evidence="2">
    <name type="scientific">uncultured bacterium 246</name>
    <dbReference type="NCBI Taxonomy" id="698384"/>
    <lineage>
        <taxon>Bacteria</taxon>
        <taxon>environmental samples</taxon>
    </lineage>
</organism>
<dbReference type="SUPFAM" id="SSF51556">
    <property type="entry name" value="Metallo-dependent hydrolases"/>
    <property type="match status" value="1"/>
</dbReference>
<evidence type="ECO:0000313" key="2">
    <source>
        <dbReference type="EMBL" id="ADC35889.1"/>
    </source>
</evidence>
<dbReference type="Gene3D" id="3.10.310.70">
    <property type="match status" value="1"/>
</dbReference>
<dbReference type="Pfam" id="PF07969">
    <property type="entry name" value="Amidohydro_3"/>
    <property type="match status" value="1"/>
</dbReference>
<dbReference type="Gene3D" id="3.20.20.140">
    <property type="entry name" value="Metal-dependent hydrolases"/>
    <property type="match status" value="1"/>
</dbReference>
<reference evidence="2" key="1">
    <citation type="submission" date="2009-12" db="EMBL/GenBank/DDBJ databases">
        <authorList>
            <person name="Kielak A."/>
            <person name="van Veen J.A."/>
            <person name="Kowalchuk G.A."/>
        </authorList>
    </citation>
    <scope>NUCLEOTIDE SEQUENCE</scope>
</reference>
<dbReference type="InterPro" id="IPR032466">
    <property type="entry name" value="Metal_Hydrolase"/>
</dbReference>
<dbReference type="GO" id="GO:0016810">
    <property type="term" value="F:hydrolase activity, acting on carbon-nitrogen (but not peptide) bonds"/>
    <property type="evidence" value="ECO:0007669"/>
    <property type="project" value="InterPro"/>
</dbReference>
<dbReference type="InterPro" id="IPR011059">
    <property type="entry name" value="Metal-dep_hydrolase_composite"/>
</dbReference>
<feature type="domain" description="Amidohydrolase 3" evidence="1">
    <location>
        <begin position="39"/>
        <end position="557"/>
    </location>
</feature>
<accession>E3T6E5</accession>
<dbReference type="Gene3D" id="2.30.40.10">
    <property type="entry name" value="Urease, subunit C, domain 1"/>
    <property type="match status" value="1"/>
</dbReference>
<protein>
    <submittedName>
        <fullName evidence="2">Amidohydrolase 3</fullName>
    </submittedName>
</protein>
<evidence type="ECO:0000259" key="1">
    <source>
        <dbReference type="Pfam" id="PF07969"/>
    </source>
</evidence>
<dbReference type="PANTHER" id="PTHR22642:SF2">
    <property type="entry name" value="PROTEIN LONG AFTER FAR-RED 3"/>
    <property type="match status" value="1"/>
</dbReference>
<dbReference type="InterPro" id="IPR013108">
    <property type="entry name" value="Amidohydro_3"/>
</dbReference>
<dbReference type="AlphaFoldDB" id="E3T6E5"/>
<keyword evidence="2" id="KW-0378">Hydrolase</keyword>
<proteinExistence type="predicted"/>
<dbReference type="EMBL" id="GU260703">
    <property type="protein sequence ID" value="ADC35889.1"/>
    <property type="molecule type" value="Genomic_DNA"/>
</dbReference>